<proteinExistence type="predicted"/>
<name>A0A9N9NMU8_9GLOM</name>
<evidence type="ECO:0000313" key="3">
    <source>
        <dbReference type="Proteomes" id="UP000789405"/>
    </source>
</evidence>
<dbReference type="Pfam" id="PF13837">
    <property type="entry name" value="Myb_DNA-bind_4"/>
    <property type="match status" value="1"/>
</dbReference>
<keyword evidence="3" id="KW-1185">Reference proteome</keyword>
<accession>A0A9N9NMU8</accession>
<organism evidence="2 3">
    <name type="scientific">Dentiscutata erythropus</name>
    <dbReference type="NCBI Taxonomy" id="1348616"/>
    <lineage>
        <taxon>Eukaryota</taxon>
        <taxon>Fungi</taxon>
        <taxon>Fungi incertae sedis</taxon>
        <taxon>Mucoromycota</taxon>
        <taxon>Glomeromycotina</taxon>
        <taxon>Glomeromycetes</taxon>
        <taxon>Diversisporales</taxon>
        <taxon>Gigasporaceae</taxon>
        <taxon>Dentiscutata</taxon>
    </lineage>
</organism>
<dbReference type="Gene3D" id="1.10.10.60">
    <property type="entry name" value="Homeodomain-like"/>
    <property type="match status" value="1"/>
</dbReference>
<dbReference type="AlphaFoldDB" id="A0A9N9NMU8"/>
<evidence type="ECO:0000313" key="2">
    <source>
        <dbReference type="EMBL" id="CAG8752826.1"/>
    </source>
</evidence>
<reference evidence="2" key="1">
    <citation type="submission" date="2021-06" db="EMBL/GenBank/DDBJ databases">
        <authorList>
            <person name="Kallberg Y."/>
            <person name="Tangrot J."/>
            <person name="Rosling A."/>
        </authorList>
    </citation>
    <scope>NUCLEOTIDE SEQUENCE</scope>
    <source>
        <strain evidence="2">MA453B</strain>
    </source>
</reference>
<feature type="domain" description="Myb/SANT-like DNA-binding" evidence="1">
    <location>
        <begin position="2"/>
        <end position="68"/>
    </location>
</feature>
<evidence type="ECO:0000259" key="1">
    <source>
        <dbReference type="Pfam" id="PF13837"/>
    </source>
</evidence>
<protein>
    <submittedName>
        <fullName evidence="2">8332_t:CDS:1</fullName>
    </submittedName>
</protein>
<sequence>MWNTVHVRALIDKRKKSNSKFHDMSGSQKYLFWKSVATDINYEFGTFYLGTNCKDKFNALVKNYKNMSLYIQDDKFDQLRMKNLALGNLSAKSSTSSANSSTNANLPVENCQNSPARADSMIMNLMKVILIV</sequence>
<dbReference type="EMBL" id="CAJVPY010015627">
    <property type="protein sequence ID" value="CAG8752826.1"/>
    <property type="molecule type" value="Genomic_DNA"/>
</dbReference>
<gene>
    <name evidence="2" type="ORF">DERYTH_LOCUS17061</name>
</gene>
<dbReference type="Proteomes" id="UP000789405">
    <property type="component" value="Unassembled WGS sequence"/>
</dbReference>
<dbReference type="OrthoDB" id="2394703at2759"/>
<comment type="caution">
    <text evidence="2">The sequence shown here is derived from an EMBL/GenBank/DDBJ whole genome shotgun (WGS) entry which is preliminary data.</text>
</comment>
<dbReference type="InterPro" id="IPR044822">
    <property type="entry name" value="Myb_DNA-bind_4"/>
</dbReference>